<reference evidence="1 2" key="1">
    <citation type="submission" date="2020-07" db="EMBL/GenBank/DDBJ databases">
        <title>Fungal Genomes of the International Space Station.</title>
        <authorList>
            <person name="Seuylemezian A."/>
            <person name="Singh N.K."/>
            <person name="Wood J."/>
            <person name="Venkateswaran K."/>
        </authorList>
    </citation>
    <scope>NUCLEOTIDE SEQUENCE [LARGE SCALE GENOMIC DNA]</scope>
    <source>
        <strain evidence="1 2">PL-B2</strain>
    </source>
</reference>
<dbReference type="EMBL" id="JACWFH010000008">
    <property type="protein sequence ID" value="MBY0096359.1"/>
    <property type="molecule type" value="Genomic_DNA"/>
</dbReference>
<dbReference type="RefSeq" id="WP_221872182.1">
    <property type="nucleotide sequence ID" value="NZ_JACWFH010000008.1"/>
</dbReference>
<dbReference type="Proteomes" id="UP000769780">
    <property type="component" value="Unassembled WGS sequence"/>
</dbReference>
<comment type="caution">
    <text evidence="1">The sequence shown here is derived from an EMBL/GenBank/DDBJ whole genome shotgun (WGS) entry which is preliminary data.</text>
</comment>
<name>A0ABS7K2E8_9BACI</name>
<evidence type="ECO:0008006" key="3">
    <source>
        <dbReference type="Google" id="ProtNLM"/>
    </source>
</evidence>
<proteinExistence type="predicted"/>
<gene>
    <name evidence="1" type="ORF">H0185_06010</name>
</gene>
<protein>
    <recommendedName>
        <fullName evidence="3">LysM domain-containing protein</fullName>
    </recommendedName>
</protein>
<evidence type="ECO:0000313" key="2">
    <source>
        <dbReference type="Proteomes" id="UP000769780"/>
    </source>
</evidence>
<evidence type="ECO:0000313" key="1">
    <source>
        <dbReference type="EMBL" id="MBY0096359.1"/>
    </source>
</evidence>
<sequence>MKKLAGFLFIVLVVYSIYNDLNYGSLPTPVSTNKIEAKTVSQDTTSYYEQEIHPGDTVLSILERNLDGPLPVSITEAVADFQELNDGTPPEEIIIGNSYKFPNYSQSQ</sequence>
<organism evidence="1 2">
    <name type="scientific">Mesobacillus maritimus</name>
    <dbReference type="NCBI Taxonomy" id="1643336"/>
    <lineage>
        <taxon>Bacteria</taxon>
        <taxon>Bacillati</taxon>
        <taxon>Bacillota</taxon>
        <taxon>Bacilli</taxon>
        <taxon>Bacillales</taxon>
        <taxon>Bacillaceae</taxon>
        <taxon>Mesobacillus</taxon>
    </lineage>
</organism>
<accession>A0ABS7K2E8</accession>
<keyword evidence="2" id="KW-1185">Reference proteome</keyword>